<dbReference type="SMART" id="SM00636">
    <property type="entry name" value="Glyco_18"/>
    <property type="match status" value="1"/>
</dbReference>
<dbReference type="Pfam" id="PF01471">
    <property type="entry name" value="PG_binding_1"/>
    <property type="match status" value="1"/>
</dbReference>
<dbReference type="InterPro" id="IPR017853">
    <property type="entry name" value="GH"/>
</dbReference>
<accession>A0A1G2S8K3</accession>
<dbReference type="Gene3D" id="3.20.20.80">
    <property type="entry name" value="Glycosidases"/>
    <property type="match status" value="1"/>
</dbReference>
<reference evidence="6 7" key="1">
    <citation type="journal article" date="2016" name="Nat. Commun.">
        <title>Thousands of microbial genomes shed light on interconnected biogeochemical processes in an aquifer system.</title>
        <authorList>
            <person name="Anantharaman K."/>
            <person name="Brown C.T."/>
            <person name="Hug L.A."/>
            <person name="Sharon I."/>
            <person name="Castelle C.J."/>
            <person name="Probst A.J."/>
            <person name="Thomas B.C."/>
            <person name="Singh A."/>
            <person name="Wilkins M.J."/>
            <person name="Karaoz U."/>
            <person name="Brodie E.L."/>
            <person name="Williams K.H."/>
            <person name="Hubbard S.S."/>
            <person name="Banfield J.F."/>
        </authorList>
    </citation>
    <scope>NUCLEOTIDE SEQUENCE [LARGE SCALE GENOMIC DNA]</scope>
</reference>
<dbReference type="InterPro" id="IPR011583">
    <property type="entry name" value="Chitinase_II/V-like_cat"/>
</dbReference>
<dbReference type="SUPFAM" id="SSF47090">
    <property type="entry name" value="PGBD-like"/>
    <property type="match status" value="1"/>
</dbReference>
<gene>
    <name evidence="6" type="ORF">A3D51_00910</name>
</gene>
<protein>
    <recommendedName>
        <fullName evidence="5">GH18 domain-containing protein</fullName>
    </recommendedName>
</protein>
<evidence type="ECO:0000256" key="2">
    <source>
        <dbReference type="ARBA" id="ARBA00023295"/>
    </source>
</evidence>
<keyword evidence="2 3" id="KW-0326">Glycosidase</keyword>
<dbReference type="InterPro" id="IPR036366">
    <property type="entry name" value="PGBDSf"/>
</dbReference>
<dbReference type="PANTHER" id="PTHR46066">
    <property type="entry name" value="CHITINASE DOMAIN-CONTAINING PROTEIN 1 FAMILY MEMBER"/>
    <property type="match status" value="1"/>
</dbReference>
<dbReference type="GO" id="GO:0008061">
    <property type="term" value="F:chitin binding"/>
    <property type="evidence" value="ECO:0007669"/>
    <property type="project" value="InterPro"/>
</dbReference>
<dbReference type="PROSITE" id="PS01095">
    <property type="entry name" value="GH18_1"/>
    <property type="match status" value="1"/>
</dbReference>
<organism evidence="6 7">
    <name type="scientific">Candidatus Yonathbacteria bacterium RIFCSPHIGHO2_02_FULL_44_14</name>
    <dbReference type="NCBI Taxonomy" id="1802724"/>
    <lineage>
        <taxon>Bacteria</taxon>
        <taxon>Candidatus Yonathiibacteriota</taxon>
    </lineage>
</organism>
<dbReference type="SUPFAM" id="SSF51445">
    <property type="entry name" value="(Trans)glycosidases"/>
    <property type="match status" value="1"/>
</dbReference>
<dbReference type="GO" id="GO:0005975">
    <property type="term" value="P:carbohydrate metabolic process"/>
    <property type="evidence" value="ECO:0007669"/>
    <property type="project" value="InterPro"/>
</dbReference>
<comment type="caution">
    <text evidence="6">The sequence shown here is derived from an EMBL/GenBank/DDBJ whole genome shotgun (WGS) entry which is preliminary data.</text>
</comment>
<proteinExistence type="inferred from homology"/>
<dbReference type="PANTHER" id="PTHR46066:SF2">
    <property type="entry name" value="CHITINASE DOMAIN-CONTAINING PROTEIN 1"/>
    <property type="match status" value="1"/>
</dbReference>
<dbReference type="InterPro" id="IPR001579">
    <property type="entry name" value="Glyco_hydro_18_chit_AS"/>
</dbReference>
<name>A0A1G2S8K3_9BACT</name>
<dbReference type="InterPro" id="IPR036365">
    <property type="entry name" value="PGBD-like_sf"/>
</dbReference>
<evidence type="ECO:0000256" key="4">
    <source>
        <dbReference type="RuleBase" id="RU004453"/>
    </source>
</evidence>
<sequence>MKRIFIVASPIFLSLFFLLPANTLAALRSLSLGLSGNDVVLLQNALIDKGYLPLGKNTGYFGLTTQTALKKFQCDQGIACADSTVSGYGIYGPRTRTALAGKSSSAGSASMPKANTFEFSGWIPYWRSATGTQDVLPHLSKLTSVMPFGYTVKNDGTLADTAHLTEEPWKSFIATAKKNKVRVVPTVMWGNGDSIHRILSNTKTRIALEDEIANIVKKNGFDGIDIDFEAKKHETINYYSTFLKGLHQRMGKKWIYCTIEARMPLSDRYSPGAVIPADAMDYANDYVQINKYCDRVEIMAYDQGVISLRLNKARMAPYAPVADPAWVESLVTLAMQSIDKNKIVIGVPTYGYEYEVTPILGDGYKYKVLWPFNLKYATNIASQLGVTPSRTSANEIGFSYDPKVLATIAPTGGESTQTQQVIIANAVAENAGSQVDTSQPFNFLSWSDAQAIADKIALARKLGVRGVAVFKFDGGEDQGIWNVLK</sequence>
<dbReference type="InterPro" id="IPR001223">
    <property type="entry name" value="Glyco_hydro18_cat"/>
</dbReference>
<dbReference type="InterPro" id="IPR029070">
    <property type="entry name" value="Chitinase_insertion_sf"/>
</dbReference>
<dbReference type="PROSITE" id="PS51910">
    <property type="entry name" value="GH18_2"/>
    <property type="match status" value="1"/>
</dbReference>
<feature type="domain" description="GH18" evidence="5">
    <location>
        <begin position="117"/>
        <end position="485"/>
    </location>
</feature>
<dbReference type="InterPro" id="IPR002477">
    <property type="entry name" value="Peptidoglycan-bd-like"/>
</dbReference>
<comment type="similarity">
    <text evidence="4">Belongs to the glycosyl hydrolase 18 family.</text>
</comment>
<dbReference type="Pfam" id="PF00704">
    <property type="entry name" value="Glyco_hydro_18"/>
    <property type="match status" value="1"/>
</dbReference>
<dbReference type="GO" id="GO:0004553">
    <property type="term" value="F:hydrolase activity, hydrolyzing O-glycosyl compounds"/>
    <property type="evidence" value="ECO:0007669"/>
    <property type="project" value="InterPro"/>
</dbReference>
<evidence type="ECO:0000256" key="1">
    <source>
        <dbReference type="ARBA" id="ARBA00022801"/>
    </source>
</evidence>
<dbReference type="Gene3D" id="3.10.50.10">
    <property type="match status" value="1"/>
</dbReference>
<evidence type="ECO:0000256" key="3">
    <source>
        <dbReference type="RuleBase" id="RU000489"/>
    </source>
</evidence>
<evidence type="ECO:0000313" key="6">
    <source>
        <dbReference type="EMBL" id="OHA81454.1"/>
    </source>
</evidence>
<evidence type="ECO:0000259" key="5">
    <source>
        <dbReference type="PROSITE" id="PS51910"/>
    </source>
</evidence>
<evidence type="ECO:0000313" key="7">
    <source>
        <dbReference type="Proteomes" id="UP000179118"/>
    </source>
</evidence>
<dbReference type="Proteomes" id="UP000179118">
    <property type="component" value="Unassembled WGS sequence"/>
</dbReference>
<keyword evidence="1 3" id="KW-0378">Hydrolase</keyword>
<dbReference type="Gene3D" id="1.10.101.10">
    <property type="entry name" value="PGBD-like superfamily/PGBD"/>
    <property type="match status" value="1"/>
</dbReference>
<dbReference type="AlphaFoldDB" id="A0A1G2S8K3"/>
<dbReference type="EMBL" id="MHUT01000007">
    <property type="protein sequence ID" value="OHA81454.1"/>
    <property type="molecule type" value="Genomic_DNA"/>
</dbReference>